<dbReference type="Proteomes" id="UP000095287">
    <property type="component" value="Unplaced"/>
</dbReference>
<name>A0A1I8AQB6_9BILA</name>
<reference evidence="4" key="1">
    <citation type="submission" date="2016-11" db="UniProtKB">
        <authorList>
            <consortium name="WormBaseParasite"/>
        </authorList>
    </citation>
    <scope>IDENTIFICATION</scope>
</reference>
<organism evidence="3 4">
    <name type="scientific">Steinernema glaseri</name>
    <dbReference type="NCBI Taxonomy" id="37863"/>
    <lineage>
        <taxon>Eukaryota</taxon>
        <taxon>Metazoa</taxon>
        <taxon>Ecdysozoa</taxon>
        <taxon>Nematoda</taxon>
        <taxon>Chromadorea</taxon>
        <taxon>Rhabditida</taxon>
        <taxon>Tylenchina</taxon>
        <taxon>Panagrolaimomorpha</taxon>
        <taxon>Strongyloidoidea</taxon>
        <taxon>Steinernematidae</taxon>
        <taxon>Steinernema</taxon>
    </lineage>
</organism>
<feature type="region of interest" description="Disordered" evidence="1">
    <location>
        <begin position="17"/>
        <end position="44"/>
    </location>
</feature>
<evidence type="ECO:0000313" key="4">
    <source>
        <dbReference type="WBParaSite" id="L893_g8129.t1"/>
    </source>
</evidence>
<feature type="transmembrane region" description="Helical" evidence="2">
    <location>
        <begin position="74"/>
        <end position="94"/>
    </location>
</feature>
<keyword evidence="2" id="KW-0472">Membrane</keyword>
<keyword evidence="2" id="KW-1133">Transmembrane helix</keyword>
<sequence length="106" mass="11743">MMRNDLEVCNREPNSTCTVVHNRRPKGSPKRAENQVNKGYSVPPKDGQVAENLCLLDPSSSSIFMKLNELDARIIRLVLITGATIYLLIVPAAADYSKGIIDETQK</sequence>
<dbReference type="WBParaSite" id="L893_g8129.t1">
    <property type="protein sequence ID" value="L893_g8129.t1"/>
    <property type="gene ID" value="L893_g8129"/>
</dbReference>
<dbReference type="AlphaFoldDB" id="A0A1I8AQB6"/>
<accession>A0A1I8AQB6</accession>
<evidence type="ECO:0000313" key="3">
    <source>
        <dbReference type="Proteomes" id="UP000095287"/>
    </source>
</evidence>
<protein>
    <submittedName>
        <fullName evidence="4">Neur_chan_memb domain-containing protein</fullName>
    </submittedName>
</protein>
<proteinExistence type="predicted"/>
<evidence type="ECO:0000256" key="1">
    <source>
        <dbReference type="SAM" id="MobiDB-lite"/>
    </source>
</evidence>
<keyword evidence="3" id="KW-1185">Reference proteome</keyword>
<keyword evidence="2" id="KW-0812">Transmembrane</keyword>
<evidence type="ECO:0000256" key="2">
    <source>
        <dbReference type="SAM" id="Phobius"/>
    </source>
</evidence>